<keyword evidence="2" id="KW-0805">Transcription regulation</keyword>
<evidence type="ECO:0000256" key="3">
    <source>
        <dbReference type="ARBA" id="ARBA00023125"/>
    </source>
</evidence>
<dbReference type="GO" id="GO:0003677">
    <property type="term" value="F:DNA binding"/>
    <property type="evidence" value="ECO:0007669"/>
    <property type="project" value="UniProtKB-KW"/>
</dbReference>
<protein>
    <submittedName>
        <fullName evidence="6">DNA-binding transcriptional LysR family regulator</fullName>
    </submittedName>
</protein>
<evidence type="ECO:0000259" key="5">
    <source>
        <dbReference type="PROSITE" id="PS50931"/>
    </source>
</evidence>
<dbReference type="PROSITE" id="PS50931">
    <property type="entry name" value="HTH_LYSR"/>
    <property type="match status" value="1"/>
</dbReference>
<dbReference type="GO" id="GO:0003700">
    <property type="term" value="F:DNA-binding transcription factor activity"/>
    <property type="evidence" value="ECO:0007669"/>
    <property type="project" value="InterPro"/>
</dbReference>
<dbReference type="Pfam" id="PF00126">
    <property type="entry name" value="HTH_1"/>
    <property type="match status" value="1"/>
</dbReference>
<dbReference type="Pfam" id="PF03466">
    <property type="entry name" value="LysR_substrate"/>
    <property type="match status" value="1"/>
</dbReference>
<dbReference type="Gene3D" id="1.10.10.10">
    <property type="entry name" value="Winged helix-like DNA-binding domain superfamily/Winged helix DNA-binding domain"/>
    <property type="match status" value="1"/>
</dbReference>
<accession>A0A7W7ZZQ8</accession>
<keyword evidence="4" id="KW-0804">Transcription</keyword>
<dbReference type="GO" id="GO:0032993">
    <property type="term" value="C:protein-DNA complex"/>
    <property type="evidence" value="ECO:0007669"/>
    <property type="project" value="TreeGrafter"/>
</dbReference>
<dbReference type="InterPro" id="IPR036388">
    <property type="entry name" value="WH-like_DNA-bd_sf"/>
</dbReference>
<evidence type="ECO:0000256" key="1">
    <source>
        <dbReference type="ARBA" id="ARBA00009437"/>
    </source>
</evidence>
<dbReference type="PANTHER" id="PTHR30346:SF0">
    <property type="entry name" value="HCA OPERON TRANSCRIPTIONAL ACTIVATOR HCAR"/>
    <property type="match status" value="1"/>
</dbReference>
<dbReference type="EMBL" id="JACHIN010000002">
    <property type="protein sequence ID" value="MBB5076832.1"/>
    <property type="molecule type" value="Genomic_DNA"/>
</dbReference>
<evidence type="ECO:0000256" key="2">
    <source>
        <dbReference type="ARBA" id="ARBA00023015"/>
    </source>
</evidence>
<comment type="similarity">
    <text evidence="1">Belongs to the LysR transcriptional regulatory family.</text>
</comment>
<dbReference type="PANTHER" id="PTHR30346">
    <property type="entry name" value="TRANSCRIPTIONAL DUAL REGULATOR HCAR-RELATED"/>
    <property type="match status" value="1"/>
</dbReference>
<reference evidence="6 7" key="1">
    <citation type="submission" date="2020-08" db="EMBL/GenBank/DDBJ databases">
        <title>Genomic Encyclopedia of Type Strains, Phase IV (KMG-IV): sequencing the most valuable type-strain genomes for metagenomic binning, comparative biology and taxonomic classification.</title>
        <authorList>
            <person name="Goeker M."/>
        </authorList>
    </citation>
    <scope>NUCLEOTIDE SEQUENCE [LARGE SCALE GENOMIC DNA]</scope>
    <source>
        <strain evidence="6 7">DSM 45385</strain>
    </source>
</reference>
<evidence type="ECO:0000256" key="4">
    <source>
        <dbReference type="ARBA" id="ARBA00023163"/>
    </source>
</evidence>
<keyword evidence="7" id="KW-1185">Reference proteome</keyword>
<dbReference type="RefSeq" id="WP_184960385.1">
    <property type="nucleotide sequence ID" value="NZ_JACHIN010000002.1"/>
</dbReference>
<proteinExistence type="inferred from homology"/>
<comment type="caution">
    <text evidence="6">The sequence shown here is derived from an EMBL/GenBank/DDBJ whole genome shotgun (WGS) entry which is preliminary data.</text>
</comment>
<dbReference type="AlphaFoldDB" id="A0A7W7ZZQ8"/>
<dbReference type="SUPFAM" id="SSF46785">
    <property type="entry name" value="Winged helix' DNA-binding domain"/>
    <property type="match status" value="1"/>
</dbReference>
<feature type="domain" description="HTH lysR-type" evidence="5">
    <location>
        <begin position="1"/>
        <end position="58"/>
    </location>
</feature>
<organism evidence="6 7">
    <name type="scientific">Nonomuraea endophytica</name>
    <dbReference type="NCBI Taxonomy" id="714136"/>
    <lineage>
        <taxon>Bacteria</taxon>
        <taxon>Bacillati</taxon>
        <taxon>Actinomycetota</taxon>
        <taxon>Actinomycetes</taxon>
        <taxon>Streptosporangiales</taxon>
        <taxon>Streptosporangiaceae</taxon>
        <taxon>Nonomuraea</taxon>
    </lineage>
</organism>
<dbReference type="Gene3D" id="3.40.190.10">
    <property type="entry name" value="Periplasmic binding protein-like II"/>
    <property type="match status" value="2"/>
</dbReference>
<dbReference type="SUPFAM" id="SSF53850">
    <property type="entry name" value="Periplasmic binding protein-like II"/>
    <property type="match status" value="1"/>
</dbReference>
<dbReference type="InterPro" id="IPR000847">
    <property type="entry name" value="LysR_HTH_N"/>
</dbReference>
<name>A0A7W7ZZQ8_9ACTN</name>
<dbReference type="Proteomes" id="UP000568380">
    <property type="component" value="Unassembled WGS sequence"/>
</dbReference>
<evidence type="ECO:0000313" key="7">
    <source>
        <dbReference type="Proteomes" id="UP000568380"/>
    </source>
</evidence>
<evidence type="ECO:0000313" key="6">
    <source>
        <dbReference type="EMBL" id="MBB5076832.1"/>
    </source>
</evidence>
<keyword evidence="3 6" id="KW-0238">DNA-binding</keyword>
<dbReference type="InterPro" id="IPR005119">
    <property type="entry name" value="LysR_subst-bd"/>
</dbReference>
<dbReference type="InterPro" id="IPR036390">
    <property type="entry name" value="WH_DNA-bd_sf"/>
</dbReference>
<sequence length="305" mass="32846">MEFRQLETFVVVSEELHFAKAAERLYLSPGRVSQIVRALEDSIGARLFERTSRRVRLTPLGERFLADVRPAFEGLHGAVNRARSAARSVYGVLRVGFLSTPGEVVTGAVRAFEHRFPECAVELVEVPLSNPFGKVREGVVDLTFTLLPVAEPDLETSVALNRVPMKLALSPAHPLAGRVSIDAEELAEVPLVGLEGPAPRCWRELTAPLTTPGGLPIPSAGTVSTSQEGLTEVALNRGSMLFCTPTAAYLGRDDVAFVPVTGLPDSVLGLVWQRTRRTAAMTAFAEVAADRNVGEVAVNLQRVTG</sequence>
<gene>
    <name evidence="6" type="ORF">HNR40_002296</name>
</gene>
<dbReference type="FunFam" id="1.10.10.10:FF:000001">
    <property type="entry name" value="LysR family transcriptional regulator"/>
    <property type="match status" value="1"/>
</dbReference>